<feature type="zinc finger region" description="C3H1-type" evidence="1">
    <location>
        <begin position="34"/>
        <end position="61"/>
    </location>
</feature>
<feature type="zinc finger region" description="C3H1-type" evidence="1">
    <location>
        <begin position="180"/>
        <end position="206"/>
    </location>
</feature>
<reference evidence="4" key="1">
    <citation type="journal article" date="2021" name="IMA Fungus">
        <title>Genomic characterization of three marine fungi, including Emericellopsis atlantica sp. nov. with signatures of a generalist lifestyle and marine biomass degradation.</title>
        <authorList>
            <person name="Hagestad O.C."/>
            <person name="Hou L."/>
            <person name="Andersen J.H."/>
            <person name="Hansen E.H."/>
            <person name="Altermark B."/>
            <person name="Li C."/>
            <person name="Kuhnert E."/>
            <person name="Cox R.J."/>
            <person name="Crous P.W."/>
            <person name="Spatafora J.W."/>
            <person name="Lail K."/>
            <person name="Amirebrahimi M."/>
            <person name="Lipzen A."/>
            <person name="Pangilinan J."/>
            <person name="Andreopoulos W."/>
            <person name="Hayes R.D."/>
            <person name="Ng V."/>
            <person name="Grigoriev I.V."/>
            <person name="Jackson S.A."/>
            <person name="Sutton T.D.S."/>
            <person name="Dobson A.D.W."/>
            <person name="Rama T."/>
        </authorList>
    </citation>
    <scope>NUCLEOTIDE SEQUENCE</scope>
    <source>
        <strain evidence="4">TRa018bII</strain>
    </source>
</reference>
<dbReference type="PROSITE" id="PS50103">
    <property type="entry name" value="ZF_C3H1"/>
    <property type="match status" value="2"/>
</dbReference>
<accession>A0A9P7YTP2</accession>
<feature type="compositionally biased region" description="Basic and acidic residues" evidence="2">
    <location>
        <begin position="57"/>
        <end position="68"/>
    </location>
</feature>
<sequence>MPVFIQARPQLYLEETGSGENITWNEQNANIPVYSGKDCREYSQGKKCPRPHFCPHTHNETARRESKEARKKRNNAKGQAKSREKQQNEYVSGPSTTGRPPSGKVAWKPVQNTRQPLKQPDAADNMTLKVVAPPNPKLPLHKVRNQLQDEHVPKSATAYGPKLNTPSKKQLEKSAQSLQQLKTGICKDFVARRCTRNRCRWSHTAGGPIDKIDSAPTSSLVDVPLKAKKQFLGAEKPSEGLLSTEFKNVADFGNNLDNAEYPPLGMERPKTSSYREQTYSNGARFSSSIEMASNALVHWPSQPRPQQSPISGSVLVDSAAAESIFTQELNLVQAARYNNVSQEEFMRGCNRRTMASIDANELGPINPNVKTTTLGFDSKWDSMNLKSWAEQNLRPVVFHDLMRKHRNYIERGLIPISALTPARAKTTTILAPSAFKLPGEIRILIWKFTSQLEMYSHHVEIVPTTLSDGTIRKRIRALTPRPSMLRVCTESEEQAKKYYKPSFDTQNADRPAALYFNFPMDRIVIRGSGASQLVDFASIAGPEEHCLLRAIAIPIIYWVQGDKDAFLWALSSFRNLKFVAIFVGDGIEDRVFASRVENIQREVKAIWLKRHPKRPAPKVYTEMVSAILARLWGIDNIKY</sequence>
<keyword evidence="1" id="KW-0863">Zinc-finger</keyword>
<dbReference type="GO" id="GO:0008270">
    <property type="term" value="F:zinc ion binding"/>
    <property type="evidence" value="ECO:0007669"/>
    <property type="project" value="UniProtKB-KW"/>
</dbReference>
<keyword evidence="1" id="KW-0862">Zinc</keyword>
<gene>
    <name evidence="4" type="ORF">BJ875DRAFT_492069</name>
</gene>
<dbReference type="Pfam" id="PF20150">
    <property type="entry name" value="2EXR"/>
    <property type="match status" value="1"/>
</dbReference>
<dbReference type="OrthoDB" id="3564848at2759"/>
<evidence type="ECO:0000313" key="5">
    <source>
        <dbReference type="Proteomes" id="UP000824998"/>
    </source>
</evidence>
<protein>
    <recommendedName>
        <fullName evidence="3">C3H1-type domain-containing protein</fullName>
    </recommendedName>
</protein>
<dbReference type="EMBL" id="MU251364">
    <property type="protein sequence ID" value="KAG9238893.1"/>
    <property type="molecule type" value="Genomic_DNA"/>
</dbReference>
<feature type="region of interest" description="Disordered" evidence="2">
    <location>
        <begin position="39"/>
        <end position="139"/>
    </location>
</feature>
<name>A0A9P7YTP2_9HELO</name>
<proteinExistence type="predicted"/>
<dbReference type="Proteomes" id="UP000824998">
    <property type="component" value="Unassembled WGS sequence"/>
</dbReference>
<comment type="caution">
    <text evidence="4">The sequence shown here is derived from an EMBL/GenBank/DDBJ whole genome shotgun (WGS) entry which is preliminary data.</text>
</comment>
<feature type="domain" description="C3H1-type" evidence="3">
    <location>
        <begin position="34"/>
        <end position="61"/>
    </location>
</feature>
<keyword evidence="5" id="KW-1185">Reference proteome</keyword>
<feature type="domain" description="C3H1-type" evidence="3">
    <location>
        <begin position="180"/>
        <end position="206"/>
    </location>
</feature>
<evidence type="ECO:0000259" key="3">
    <source>
        <dbReference type="PROSITE" id="PS50103"/>
    </source>
</evidence>
<dbReference type="InterPro" id="IPR045518">
    <property type="entry name" value="2EXR"/>
</dbReference>
<organism evidence="4 5">
    <name type="scientific">Amylocarpus encephaloides</name>
    <dbReference type="NCBI Taxonomy" id="45428"/>
    <lineage>
        <taxon>Eukaryota</taxon>
        <taxon>Fungi</taxon>
        <taxon>Dikarya</taxon>
        <taxon>Ascomycota</taxon>
        <taxon>Pezizomycotina</taxon>
        <taxon>Leotiomycetes</taxon>
        <taxon>Helotiales</taxon>
        <taxon>Helotiales incertae sedis</taxon>
        <taxon>Amylocarpus</taxon>
    </lineage>
</organism>
<dbReference type="AlphaFoldDB" id="A0A9P7YTP2"/>
<evidence type="ECO:0000256" key="1">
    <source>
        <dbReference type="PROSITE-ProRule" id="PRU00723"/>
    </source>
</evidence>
<keyword evidence="1" id="KW-0479">Metal-binding</keyword>
<evidence type="ECO:0000256" key="2">
    <source>
        <dbReference type="SAM" id="MobiDB-lite"/>
    </source>
</evidence>
<feature type="compositionally biased region" description="Polar residues" evidence="2">
    <location>
        <begin position="88"/>
        <end position="99"/>
    </location>
</feature>
<evidence type="ECO:0000313" key="4">
    <source>
        <dbReference type="EMBL" id="KAG9238893.1"/>
    </source>
</evidence>
<dbReference type="InterPro" id="IPR000571">
    <property type="entry name" value="Znf_CCCH"/>
</dbReference>